<comment type="similarity">
    <text evidence="2">Belongs to the DapA family.</text>
</comment>
<dbReference type="RefSeq" id="WP_062008319.1">
    <property type="nucleotide sequence ID" value="NZ_CP012677.1"/>
</dbReference>
<keyword evidence="1 2" id="KW-0456">Lyase</keyword>
<dbReference type="PANTHER" id="PTHR12128:SF72">
    <property type="entry name" value="DIHYDRODIPICOLINATE SYNTHASE"/>
    <property type="match status" value="1"/>
</dbReference>
<protein>
    <submittedName>
        <fullName evidence="5">Dihydrodipicolinate synthase</fullName>
    </submittedName>
</protein>
<reference evidence="6" key="1">
    <citation type="submission" date="2015-09" db="EMBL/GenBank/DDBJ databases">
        <title>Complete genome of Arthrobacter alpinus strain R3.8.</title>
        <authorList>
            <person name="See-Too W.S."/>
            <person name="Chan K.G."/>
        </authorList>
    </citation>
    <scope>NUCLEOTIDE SEQUENCE [LARGE SCALE GENOMIC DNA]</scope>
    <source>
        <strain evidence="6">R3.8</strain>
    </source>
</reference>
<gene>
    <name evidence="5" type="ORF">AOC05_16080</name>
</gene>
<accession>A0A0M4RQT8</accession>
<proteinExistence type="inferred from homology"/>
<organism evidence="5 6">
    <name type="scientific">Arthrobacter alpinus</name>
    <dbReference type="NCBI Taxonomy" id="656366"/>
    <lineage>
        <taxon>Bacteria</taxon>
        <taxon>Bacillati</taxon>
        <taxon>Actinomycetota</taxon>
        <taxon>Actinomycetes</taxon>
        <taxon>Micrococcales</taxon>
        <taxon>Micrococcaceae</taxon>
        <taxon>Arthrobacter</taxon>
    </lineage>
</organism>
<dbReference type="SUPFAM" id="SSF51569">
    <property type="entry name" value="Aldolase"/>
    <property type="match status" value="1"/>
</dbReference>
<dbReference type="PRINTS" id="PR00146">
    <property type="entry name" value="DHPICSNTHASE"/>
</dbReference>
<feature type="active site" description="Schiff-base intermediate with substrate" evidence="3">
    <location>
        <position position="166"/>
    </location>
</feature>
<dbReference type="PATRIC" id="fig|656366.3.peg.3471"/>
<dbReference type="Pfam" id="PF00701">
    <property type="entry name" value="DHDPS"/>
    <property type="match status" value="1"/>
</dbReference>
<name>A0A0M4RQT8_9MICC</name>
<dbReference type="SMART" id="SM01130">
    <property type="entry name" value="DHDPS"/>
    <property type="match status" value="1"/>
</dbReference>
<dbReference type="EMBL" id="CP012677">
    <property type="protein sequence ID" value="ALE93483.1"/>
    <property type="molecule type" value="Genomic_DNA"/>
</dbReference>
<dbReference type="InterPro" id="IPR013785">
    <property type="entry name" value="Aldolase_TIM"/>
</dbReference>
<sequence>MTSRTHPWQGIHVATALPFNDDGSVDHLGFGNHVAWLAANGCDGVCPNGSLGEYQTLTPEERAKVVETAVAASPEGFTVMPGVAAYGADESRRWAEQARDAGAASVLALPPNTFKADEETVVAHYREVAKAGLPVVAYNNPYDTKVDLSAALLARLHAEGLIVAVKEFTGDVRRAYEIAELAPELDLLVGSDDVLLELGIAGAVGWIAGYPNAIPQSTVRLYELVTSGKAEDITTALPIYRDLHSLLRWDSKTEFVQAIKLSMDIAGRKGGACRQPRSPLPADTAARITADTEAVLAKGYR</sequence>
<feature type="active site" description="Proton donor/acceptor" evidence="3">
    <location>
        <position position="138"/>
    </location>
</feature>
<dbReference type="OrthoDB" id="9778880at2"/>
<dbReference type="KEGG" id="aaq:AOC05_16080"/>
<dbReference type="GO" id="GO:0008840">
    <property type="term" value="F:4-hydroxy-tetrahydrodipicolinate synthase activity"/>
    <property type="evidence" value="ECO:0007669"/>
    <property type="project" value="TreeGrafter"/>
</dbReference>
<keyword evidence="6" id="KW-1185">Reference proteome</keyword>
<evidence type="ECO:0000256" key="3">
    <source>
        <dbReference type="PIRSR" id="PIRSR001365-1"/>
    </source>
</evidence>
<evidence type="ECO:0000256" key="2">
    <source>
        <dbReference type="PIRNR" id="PIRNR001365"/>
    </source>
</evidence>
<dbReference type="CDD" id="cd00408">
    <property type="entry name" value="DHDPS-like"/>
    <property type="match status" value="1"/>
</dbReference>
<dbReference type="PANTHER" id="PTHR12128">
    <property type="entry name" value="DIHYDRODIPICOLINATE SYNTHASE"/>
    <property type="match status" value="1"/>
</dbReference>
<dbReference type="AlphaFoldDB" id="A0A0M4RQT8"/>
<dbReference type="InterPro" id="IPR002220">
    <property type="entry name" value="DapA-like"/>
</dbReference>
<dbReference type="PIRSF" id="PIRSF001365">
    <property type="entry name" value="DHDPS"/>
    <property type="match status" value="1"/>
</dbReference>
<evidence type="ECO:0000256" key="1">
    <source>
        <dbReference type="ARBA" id="ARBA00023239"/>
    </source>
</evidence>
<evidence type="ECO:0000256" key="4">
    <source>
        <dbReference type="PIRSR" id="PIRSR001365-2"/>
    </source>
</evidence>
<feature type="binding site" evidence="4">
    <location>
        <position position="207"/>
    </location>
    <ligand>
        <name>pyruvate</name>
        <dbReference type="ChEBI" id="CHEBI:15361"/>
    </ligand>
</feature>
<evidence type="ECO:0000313" key="5">
    <source>
        <dbReference type="EMBL" id="ALE93483.1"/>
    </source>
</evidence>
<dbReference type="Proteomes" id="UP000062833">
    <property type="component" value="Chromosome"/>
</dbReference>
<dbReference type="Gene3D" id="3.20.20.70">
    <property type="entry name" value="Aldolase class I"/>
    <property type="match status" value="1"/>
</dbReference>
<evidence type="ECO:0000313" key="6">
    <source>
        <dbReference type="Proteomes" id="UP000062833"/>
    </source>
</evidence>